<evidence type="ECO:0000259" key="4">
    <source>
        <dbReference type="PROSITE" id="PS50995"/>
    </source>
</evidence>
<dbReference type="InterPro" id="IPR023187">
    <property type="entry name" value="Tscrpt_reg_MarR-type_CS"/>
</dbReference>
<dbReference type="PANTHER" id="PTHR33164">
    <property type="entry name" value="TRANSCRIPTIONAL REGULATOR, MARR FAMILY"/>
    <property type="match status" value="1"/>
</dbReference>
<dbReference type="InterPro" id="IPR036388">
    <property type="entry name" value="WH-like_DNA-bd_sf"/>
</dbReference>
<evidence type="ECO:0000256" key="3">
    <source>
        <dbReference type="ARBA" id="ARBA00023163"/>
    </source>
</evidence>
<dbReference type="InterPro" id="IPR039422">
    <property type="entry name" value="MarR/SlyA-like"/>
</dbReference>
<reference evidence="5" key="2">
    <citation type="submission" date="2021-04" db="EMBL/GenBank/DDBJ databases">
        <authorList>
            <person name="Gilroy R."/>
        </authorList>
    </citation>
    <scope>NUCLEOTIDE SEQUENCE</scope>
    <source>
        <strain evidence="5">ChiHecolR3B27-1887</strain>
    </source>
</reference>
<gene>
    <name evidence="5" type="ORF">IAA22_06065</name>
</gene>
<dbReference type="PRINTS" id="PR00598">
    <property type="entry name" value="HTHMARR"/>
</dbReference>
<dbReference type="InterPro" id="IPR000835">
    <property type="entry name" value="HTH_MarR-typ"/>
</dbReference>
<comment type="caution">
    <text evidence="5">The sequence shown here is derived from an EMBL/GenBank/DDBJ whole genome shotgun (WGS) entry which is preliminary data.</text>
</comment>
<keyword evidence="1" id="KW-0805">Transcription regulation</keyword>
<evidence type="ECO:0000256" key="1">
    <source>
        <dbReference type="ARBA" id="ARBA00023015"/>
    </source>
</evidence>
<dbReference type="PANTHER" id="PTHR33164:SF89">
    <property type="entry name" value="MARR FAMILY REGULATORY PROTEIN"/>
    <property type="match status" value="1"/>
</dbReference>
<reference evidence="5" key="1">
    <citation type="journal article" date="2021" name="PeerJ">
        <title>Extensive microbial diversity within the chicken gut microbiome revealed by metagenomics and culture.</title>
        <authorList>
            <person name="Gilroy R."/>
            <person name="Ravi A."/>
            <person name="Getino M."/>
            <person name="Pursley I."/>
            <person name="Horton D.L."/>
            <person name="Alikhan N.F."/>
            <person name="Baker D."/>
            <person name="Gharbi K."/>
            <person name="Hall N."/>
            <person name="Watson M."/>
            <person name="Adriaenssens E.M."/>
            <person name="Foster-Nyarko E."/>
            <person name="Jarju S."/>
            <person name="Secka A."/>
            <person name="Antonio M."/>
            <person name="Oren A."/>
            <person name="Chaudhuri R.R."/>
            <person name="La Ragione R."/>
            <person name="Hildebrand F."/>
            <person name="Pallen M.J."/>
        </authorList>
    </citation>
    <scope>NUCLEOTIDE SEQUENCE</scope>
    <source>
        <strain evidence="5">ChiHecolR3B27-1887</strain>
    </source>
</reference>
<dbReference type="GO" id="GO:0003700">
    <property type="term" value="F:DNA-binding transcription factor activity"/>
    <property type="evidence" value="ECO:0007669"/>
    <property type="project" value="InterPro"/>
</dbReference>
<organism evidence="5 6">
    <name type="scientific">Candidatus Olsenella stercoravium</name>
    <dbReference type="NCBI Taxonomy" id="2838713"/>
    <lineage>
        <taxon>Bacteria</taxon>
        <taxon>Bacillati</taxon>
        <taxon>Actinomycetota</taxon>
        <taxon>Coriobacteriia</taxon>
        <taxon>Coriobacteriales</taxon>
        <taxon>Atopobiaceae</taxon>
        <taxon>Olsenella</taxon>
    </lineage>
</organism>
<dbReference type="EMBL" id="DXBZ01000115">
    <property type="protein sequence ID" value="HIZ18654.1"/>
    <property type="molecule type" value="Genomic_DNA"/>
</dbReference>
<dbReference type="Proteomes" id="UP000824029">
    <property type="component" value="Unassembled WGS sequence"/>
</dbReference>
<dbReference type="PROSITE" id="PS50995">
    <property type="entry name" value="HTH_MARR_2"/>
    <property type="match status" value="1"/>
</dbReference>
<feature type="domain" description="HTH marR-type" evidence="4">
    <location>
        <begin position="1"/>
        <end position="143"/>
    </location>
</feature>
<dbReference type="GO" id="GO:0006950">
    <property type="term" value="P:response to stress"/>
    <property type="evidence" value="ECO:0007669"/>
    <property type="project" value="TreeGrafter"/>
</dbReference>
<keyword evidence="2" id="KW-0238">DNA-binding</keyword>
<proteinExistence type="predicted"/>
<dbReference type="SUPFAM" id="SSF46785">
    <property type="entry name" value="Winged helix' DNA-binding domain"/>
    <property type="match status" value="1"/>
</dbReference>
<protein>
    <submittedName>
        <fullName evidence="5">MarR family transcriptional regulator</fullName>
    </submittedName>
</protein>
<dbReference type="Pfam" id="PF01047">
    <property type="entry name" value="MarR"/>
    <property type="match status" value="1"/>
</dbReference>
<accession>A0A9D2DKR9</accession>
<sequence length="161" mass="18424">MGKGGAVCEPDTQPGTELQILRKLGYFGYYLHTHWGGRNGKQHILVELLAHDGRMTQRDLQEASCITSASLSEVVAKLEAEGLILRERSETDRRQLTLTLTDEGTRRARTFIESRREFEQLAFDCLTPDERDRLLETLDRVAERWEEIEASKREEAACSRS</sequence>
<dbReference type="Gene3D" id="1.10.10.10">
    <property type="entry name" value="Winged helix-like DNA-binding domain superfamily/Winged helix DNA-binding domain"/>
    <property type="match status" value="1"/>
</dbReference>
<evidence type="ECO:0000256" key="2">
    <source>
        <dbReference type="ARBA" id="ARBA00023125"/>
    </source>
</evidence>
<name>A0A9D2DKR9_9ACTN</name>
<dbReference type="GO" id="GO:0003677">
    <property type="term" value="F:DNA binding"/>
    <property type="evidence" value="ECO:0007669"/>
    <property type="project" value="UniProtKB-KW"/>
</dbReference>
<dbReference type="InterPro" id="IPR036390">
    <property type="entry name" value="WH_DNA-bd_sf"/>
</dbReference>
<evidence type="ECO:0000313" key="6">
    <source>
        <dbReference type="Proteomes" id="UP000824029"/>
    </source>
</evidence>
<evidence type="ECO:0000313" key="5">
    <source>
        <dbReference type="EMBL" id="HIZ18654.1"/>
    </source>
</evidence>
<dbReference type="SMART" id="SM00347">
    <property type="entry name" value="HTH_MARR"/>
    <property type="match status" value="1"/>
</dbReference>
<dbReference type="AlphaFoldDB" id="A0A9D2DKR9"/>
<dbReference type="PROSITE" id="PS01117">
    <property type="entry name" value="HTH_MARR_1"/>
    <property type="match status" value="1"/>
</dbReference>
<keyword evidence="3" id="KW-0804">Transcription</keyword>